<keyword evidence="9" id="KW-1185">Reference proteome</keyword>
<feature type="transmembrane region" description="Helical" evidence="5">
    <location>
        <begin position="138"/>
        <end position="158"/>
    </location>
</feature>
<keyword evidence="6" id="KW-0592">Phosphate transport</keyword>
<gene>
    <name evidence="8" type="primary">pstC</name>
    <name evidence="8" type="ORF">Pla22_27650</name>
</gene>
<name>A0A5C5WYE9_9BACT</name>
<keyword evidence="3 5" id="KW-1133">Transmembrane helix</keyword>
<evidence type="ECO:0000256" key="4">
    <source>
        <dbReference type="ARBA" id="ARBA00023136"/>
    </source>
</evidence>
<feature type="transmembrane region" description="Helical" evidence="5">
    <location>
        <begin position="34"/>
        <end position="59"/>
    </location>
</feature>
<dbReference type="GO" id="GO:0005886">
    <property type="term" value="C:plasma membrane"/>
    <property type="evidence" value="ECO:0007669"/>
    <property type="project" value="UniProtKB-SubCell"/>
</dbReference>
<keyword evidence="2 5" id="KW-0812">Transmembrane</keyword>
<comment type="similarity">
    <text evidence="6">Belongs to the binding-protein-dependent transport system permease family. CysTW subfamily.</text>
</comment>
<evidence type="ECO:0000256" key="1">
    <source>
        <dbReference type="ARBA" id="ARBA00004651"/>
    </source>
</evidence>
<evidence type="ECO:0000313" key="8">
    <source>
        <dbReference type="EMBL" id="TWT55111.1"/>
    </source>
</evidence>
<dbReference type="GO" id="GO:0006817">
    <property type="term" value="P:phosphate ion transport"/>
    <property type="evidence" value="ECO:0007669"/>
    <property type="project" value="UniProtKB-KW"/>
</dbReference>
<feature type="transmembrane region" description="Helical" evidence="5">
    <location>
        <begin position="218"/>
        <end position="240"/>
    </location>
</feature>
<dbReference type="EMBL" id="SJPI01000001">
    <property type="protein sequence ID" value="TWT55111.1"/>
    <property type="molecule type" value="Genomic_DNA"/>
</dbReference>
<keyword evidence="4 5" id="KW-0472">Membrane</keyword>
<feature type="transmembrane region" description="Helical" evidence="5">
    <location>
        <begin position="178"/>
        <end position="197"/>
    </location>
</feature>
<dbReference type="AlphaFoldDB" id="A0A5C5WYE9"/>
<feature type="transmembrane region" description="Helical" evidence="5">
    <location>
        <begin position="290"/>
        <end position="313"/>
    </location>
</feature>
<comment type="subcellular location">
    <subcellularLocation>
        <location evidence="1 5">Cell membrane</location>
        <topology evidence="1 5">Multi-pass membrane protein</topology>
    </subcellularLocation>
</comment>
<accession>A0A5C5WYE9</accession>
<dbReference type="InterPro" id="IPR035906">
    <property type="entry name" value="MetI-like_sf"/>
</dbReference>
<evidence type="ECO:0000256" key="5">
    <source>
        <dbReference type="RuleBase" id="RU363032"/>
    </source>
</evidence>
<dbReference type="InterPro" id="IPR000515">
    <property type="entry name" value="MetI-like"/>
</dbReference>
<dbReference type="RefSeq" id="WP_242631979.1">
    <property type="nucleotide sequence ID" value="NZ_SJPI01000001.1"/>
</dbReference>
<feature type="domain" description="ABC transmembrane type-1" evidence="7">
    <location>
        <begin position="98"/>
        <end position="310"/>
    </location>
</feature>
<dbReference type="InterPro" id="IPR011864">
    <property type="entry name" value="Phosphate_PstC"/>
</dbReference>
<dbReference type="PANTHER" id="PTHR42727">
    <property type="entry name" value="PHOSPHATE TRANSPORT SYSTEM PERMEASE PROTEIN"/>
    <property type="match status" value="1"/>
</dbReference>
<dbReference type="CDD" id="cd06261">
    <property type="entry name" value="TM_PBP2"/>
    <property type="match status" value="1"/>
</dbReference>
<dbReference type="Pfam" id="PF00528">
    <property type="entry name" value="BPD_transp_1"/>
    <property type="match status" value="1"/>
</dbReference>
<evidence type="ECO:0000256" key="6">
    <source>
        <dbReference type="RuleBase" id="RU363054"/>
    </source>
</evidence>
<dbReference type="PROSITE" id="PS50928">
    <property type="entry name" value="ABC_TM1"/>
    <property type="match status" value="1"/>
</dbReference>
<protein>
    <recommendedName>
        <fullName evidence="6">Phosphate transport system permease protein</fullName>
    </recommendedName>
</protein>
<evidence type="ECO:0000259" key="7">
    <source>
        <dbReference type="PROSITE" id="PS50928"/>
    </source>
</evidence>
<dbReference type="GO" id="GO:0005315">
    <property type="term" value="F:phosphate transmembrane transporter activity"/>
    <property type="evidence" value="ECO:0007669"/>
    <property type="project" value="InterPro"/>
</dbReference>
<evidence type="ECO:0000256" key="2">
    <source>
        <dbReference type="ARBA" id="ARBA00022692"/>
    </source>
</evidence>
<proteinExistence type="inferred from homology"/>
<dbReference type="Proteomes" id="UP000316598">
    <property type="component" value="Unassembled WGS sequence"/>
</dbReference>
<dbReference type="Gene3D" id="1.10.3720.10">
    <property type="entry name" value="MetI-like"/>
    <property type="match status" value="1"/>
</dbReference>
<reference evidence="8 9" key="1">
    <citation type="submission" date="2019-02" db="EMBL/GenBank/DDBJ databases">
        <title>Deep-cultivation of Planctomycetes and their phenomic and genomic characterization uncovers novel biology.</title>
        <authorList>
            <person name="Wiegand S."/>
            <person name="Jogler M."/>
            <person name="Boedeker C."/>
            <person name="Pinto D."/>
            <person name="Vollmers J."/>
            <person name="Rivas-Marin E."/>
            <person name="Kohn T."/>
            <person name="Peeters S.H."/>
            <person name="Heuer A."/>
            <person name="Rast P."/>
            <person name="Oberbeckmann S."/>
            <person name="Bunk B."/>
            <person name="Jeske O."/>
            <person name="Meyerdierks A."/>
            <person name="Storesund J.E."/>
            <person name="Kallscheuer N."/>
            <person name="Luecker S."/>
            <person name="Lage O.M."/>
            <person name="Pohl T."/>
            <person name="Merkel B.J."/>
            <person name="Hornburger P."/>
            <person name="Mueller R.-W."/>
            <person name="Bruemmer F."/>
            <person name="Labrenz M."/>
            <person name="Spormann A.M."/>
            <person name="Op Den Camp H."/>
            <person name="Overmann J."/>
            <person name="Amann R."/>
            <person name="Jetten M.S.M."/>
            <person name="Mascher T."/>
            <person name="Medema M.H."/>
            <person name="Devos D.P."/>
            <person name="Kaster A.-K."/>
            <person name="Ovreas L."/>
            <person name="Rohde M."/>
            <person name="Galperin M.Y."/>
            <person name="Jogler C."/>
        </authorList>
    </citation>
    <scope>NUCLEOTIDE SEQUENCE [LARGE SCALE GENOMIC DNA]</scope>
    <source>
        <strain evidence="8 9">Pla22</strain>
    </source>
</reference>
<keyword evidence="5" id="KW-0813">Transport</keyword>
<comment type="function">
    <text evidence="6">Part of the binding-protein-dependent transport system for phosphate; probably responsible for the translocation of the substrate across the membrane.</text>
</comment>
<comment type="caution">
    <text evidence="8">The sequence shown here is derived from an EMBL/GenBank/DDBJ whole genome shotgun (WGS) entry which is preliminary data.</text>
</comment>
<sequence length="322" mass="34679">MMASADNTLDLDQRVRALHASDRKSLVGVRIREFGVYVVLFLCGVFSLLITVAILGVLVTETINFFRADEVTIANFLGSTQWTPLLGNQKSFGIWALISGTMSVMVIAMCIALPLGLITAVYLSEYAPPRVRGVLKPVLEVLAGVPTVVYGFFALMVITPTLQWFHSGFGVFNATSGGIAVGILCLPTVCSLAEDALQAVPRSLRDGVYGMGGTRFDATVKVIIPAALSGIISAFLLAIARAIGETMIVAIACGSRPQVTLDPRDEIQTMTGFMVQMAGGDVSNFGTEYYSMYAVAFTLFIITLSLTMVGNVVRKRYREAYE</sequence>
<dbReference type="NCBIfam" id="TIGR02138">
    <property type="entry name" value="phosphate_pstC"/>
    <property type="match status" value="1"/>
</dbReference>
<evidence type="ECO:0000256" key="3">
    <source>
        <dbReference type="ARBA" id="ARBA00022989"/>
    </source>
</evidence>
<keyword evidence="6" id="KW-1003">Cell membrane</keyword>
<feature type="transmembrane region" description="Helical" evidence="5">
    <location>
        <begin position="92"/>
        <end position="117"/>
    </location>
</feature>
<dbReference type="PANTHER" id="PTHR42727:SF1">
    <property type="entry name" value="PHOSPHATE TRANSPORT SYSTEM PERMEASE"/>
    <property type="match status" value="1"/>
</dbReference>
<evidence type="ECO:0000313" key="9">
    <source>
        <dbReference type="Proteomes" id="UP000316598"/>
    </source>
</evidence>
<organism evidence="8 9">
    <name type="scientific">Rubripirellula amarantea</name>
    <dbReference type="NCBI Taxonomy" id="2527999"/>
    <lineage>
        <taxon>Bacteria</taxon>
        <taxon>Pseudomonadati</taxon>
        <taxon>Planctomycetota</taxon>
        <taxon>Planctomycetia</taxon>
        <taxon>Pirellulales</taxon>
        <taxon>Pirellulaceae</taxon>
        <taxon>Rubripirellula</taxon>
    </lineage>
</organism>
<dbReference type="SUPFAM" id="SSF161098">
    <property type="entry name" value="MetI-like"/>
    <property type="match status" value="1"/>
</dbReference>